<reference evidence="2 3" key="1">
    <citation type="submission" date="2019-05" db="EMBL/GenBank/DDBJ databases">
        <title>Genomes sequences of two Nocardia cyriacigeorgica environmental isolates, type strains Nocardia asteroides ATCC 19247 and Nocardia cyriacigeorgica DSM 44484.</title>
        <authorList>
            <person name="Vautrin F."/>
            <person name="Bergeron E."/>
            <person name="Dubost A."/>
            <person name="Abrouk D."/>
            <person name="Rodriguez Nava V."/>
            <person name="Pujic P."/>
        </authorList>
    </citation>
    <scope>NUCLEOTIDE SEQUENCE [LARGE SCALE GENOMIC DNA]</scope>
    <source>
        <strain evidence="2 3">EML 1456</strain>
    </source>
</reference>
<dbReference type="AlphaFoldDB" id="A0A5R8P6S6"/>
<comment type="caution">
    <text evidence="2">The sequence shown here is derived from an EMBL/GenBank/DDBJ whole genome shotgun (WGS) entry which is preliminary data.</text>
</comment>
<evidence type="ECO:0000313" key="3">
    <source>
        <dbReference type="Proteomes" id="UP000308349"/>
    </source>
</evidence>
<dbReference type="EMBL" id="VBUU01000037">
    <property type="protein sequence ID" value="TLF97868.1"/>
    <property type="molecule type" value="Genomic_DNA"/>
</dbReference>
<dbReference type="OrthoDB" id="194758at2"/>
<evidence type="ECO:0000259" key="1">
    <source>
        <dbReference type="Pfam" id="PF12728"/>
    </source>
</evidence>
<dbReference type="Pfam" id="PF12728">
    <property type="entry name" value="HTH_17"/>
    <property type="match status" value="1"/>
</dbReference>
<protein>
    <submittedName>
        <fullName evidence="2">Helix-turn-helix domain-containing protein</fullName>
    </submittedName>
</protein>
<proteinExistence type="predicted"/>
<accession>A0A5R8P6S6</accession>
<dbReference type="SUPFAM" id="SSF46955">
    <property type="entry name" value="Putative DNA-binding domain"/>
    <property type="match status" value="1"/>
</dbReference>
<feature type="domain" description="Helix-turn-helix" evidence="1">
    <location>
        <begin position="8"/>
        <end position="56"/>
    </location>
</feature>
<gene>
    <name evidence="2" type="ORF">FEK35_26285</name>
</gene>
<name>A0A5R8P6S6_9NOCA</name>
<dbReference type="InterPro" id="IPR009061">
    <property type="entry name" value="DNA-bd_dom_put_sf"/>
</dbReference>
<dbReference type="Proteomes" id="UP000308349">
    <property type="component" value="Unassembled WGS sequence"/>
</dbReference>
<organism evidence="2 3">
    <name type="scientific">Nocardia cyriacigeorgica</name>
    <dbReference type="NCBI Taxonomy" id="135487"/>
    <lineage>
        <taxon>Bacteria</taxon>
        <taxon>Bacillati</taxon>
        <taxon>Actinomycetota</taxon>
        <taxon>Actinomycetes</taxon>
        <taxon>Mycobacteriales</taxon>
        <taxon>Nocardiaceae</taxon>
        <taxon>Nocardia</taxon>
    </lineage>
</organism>
<evidence type="ECO:0000313" key="2">
    <source>
        <dbReference type="EMBL" id="TLF97868.1"/>
    </source>
</evidence>
<dbReference type="RefSeq" id="WP_081505455.1">
    <property type="nucleotide sequence ID" value="NZ_JARWNL010000154.1"/>
</dbReference>
<sequence length="75" mass="8644">MQGEDDFWLTTVEVSNRLKIPPKTLANWASLGKGPRYVRIGRFRRYRWSDLLAWEQSLTTGGDSARVSDGWREAS</sequence>
<dbReference type="InterPro" id="IPR041657">
    <property type="entry name" value="HTH_17"/>
</dbReference>